<organism evidence="4 5">
    <name type="scientific">Mugilogobius chulae</name>
    <name type="common">yellowstripe goby</name>
    <dbReference type="NCBI Taxonomy" id="88201"/>
    <lineage>
        <taxon>Eukaryota</taxon>
        <taxon>Metazoa</taxon>
        <taxon>Chordata</taxon>
        <taxon>Craniata</taxon>
        <taxon>Vertebrata</taxon>
        <taxon>Euteleostomi</taxon>
        <taxon>Actinopterygii</taxon>
        <taxon>Neopterygii</taxon>
        <taxon>Teleostei</taxon>
        <taxon>Neoteleostei</taxon>
        <taxon>Acanthomorphata</taxon>
        <taxon>Gobiaria</taxon>
        <taxon>Gobiiformes</taxon>
        <taxon>Gobioidei</taxon>
        <taxon>Gobiidae</taxon>
        <taxon>Gobionellinae</taxon>
        <taxon>Mugilogobius</taxon>
    </lineage>
</organism>
<gene>
    <name evidence="4" type="ORF">WMY93_031806</name>
</gene>
<dbReference type="EMBL" id="JBBPFD010000690">
    <property type="protein sequence ID" value="KAK7877466.1"/>
    <property type="molecule type" value="Genomic_DNA"/>
</dbReference>
<keyword evidence="5" id="KW-1185">Reference proteome</keyword>
<sequence length="194" mass="21574">MQTPHRKAPGVEPRTFLLSSSASSPRILSSIRRLFSSRRGRSLSLEVEFLRPTSFCVSSGTLNRIVYVWDSQDEAVHAARFSRCAEVLATASDDKRLRVWDVHNGFLSVGATLFGFTETVTCIDFDQTGFRVVASSYDKSALLWQLDDPKPKLTLTGHRRKVCAARFCTASPLVVTGSADGSVRLWDLQREACE</sequence>
<dbReference type="PROSITE" id="PS50294">
    <property type="entry name" value="WD_REPEATS_REGION"/>
    <property type="match status" value="2"/>
</dbReference>
<evidence type="ECO:0000313" key="5">
    <source>
        <dbReference type="Proteomes" id="UP001460270"/>
    </source>
</evidence>
<protein>
    <submittedName>
        <fullName evidence="4">Uncharacterized protein</fullName>
    </submittedName>
</protein>
<evidence type="ECO:0000256" key="2">
    <source>
        <dbReference type="ARBA" id="ARBA00022737"/>
    </source>
</evidence>
<dbReference type="PROSITE" id="PS50082">
    <property type="entry name" value="WD_REPEATS_2"/>
    <property type="match status" value="3"/>
</dbReference>
<dbReference type="InterPro" id="IPR045160">
    <property type="entry name" value="ATG16"/>
</dbReference>
<feature type="repeat" description="WD" evidence="3">
    <location>
        <begin position="113"/>
        <end position="154"/>
    </location>
</feature>
<name>A0AAW0ML33_9GOBI</name>
<comment type="caution">
    <text evidence="4">The sequence shown here is derived from an EMBL/GenBank/DDBJ whole genome shotgun (WGS) entry which is preliminary data.</text>
</comment>
<feature type="repeat" description="WD" evidence="3">
    <location>
        <begin position="69"/>
        <end position="105"/>
    </location>
</feature>
<dbReference type="InterPro" id="IPR019775">
    <property type="entry name" value="WD40_repeat_CS"/>
</dbReference>
<dbReference type="PROSITE" id="PS00678">
    <property type="entry name" value="WD_REPEATS_1"/>
    <property type="match status" value="2"/>
</dbReference>
<dbReference type="InterPro" id="IPR020472">
    <property type="entry name" value="WD40_PAC1"/>
</dbReference>
<dbReference type="SUPFAM" id="SSF50978">
    <property type="entry name" value="WD40 repeat-like"/>
    <property type="match status" value="1"/>
</dbReference>
<dbReference type="PANTHER" id="PTHR19878">
    <property type="entry name" value="AUTOPHAGY PROTEIN 16-LIKE"/>
    <property type="match status" value="1"/>
</dbReference>
<evidence type="ECO:0000313" key="4">
    <source>
        <dbReference type="EMBL" id="KAK7877466.1"/>
    </source>
</evidence>
<dbReference type="InterPro" id="IPR001680">
    <property type="entry name" value="WD40_rpt"/>
</dbReference>
<dbReference type="Pfam" id="PF00400">
    <property type="entry name" value="WD40"/>
    <property type="match status" value="3"/>
</dbReference>
<reference evidence="5" key="1">
    <citation type="submission" date="2024-04" db="EMBL/GenBank/DDBJ databases">
        <title>Salinicola lusitanus LLJ914,a marine bacterium isolated from the Okinawa Trough.</title>
        <authorList>
            <person name="Li J."/>
        </authorList>
    </citation>
    <scope>NUCLEOTIDE SEQUENCE [LARGE SCALE GENOMIC DNA]</scope>
</reference>
<dbReference type="PRINTS" id="PR00320">
    <property type="entry name" value="GPROTEINBRPT"/>
</dbReference>
<proteinExistence type="predicted"/>
<dbReference type="InterPro" id="IPR015943">
    <property type="entry name" value="WD40/YVTN_repeat-like_dom_sf"/>
</dbReference>
<evidence type="ECO:0000256" key="3">
    <source>
        <dbReference type="PROSITE-ProRule" id="PRU00221"/>
    </source>
</evidence>
<dbReference type="Proteomes" id="UP001460270">
    <property type="component" value="Unassembled WGS sequence"/>
</dbReference>
<dbReference type="AlphaFoldDB" id="A0AAW0ML33"/>
<evidence type="ECO:0000256" key="1">
    <source>
        <dbReference type="ARBA" id="ARBA00022574"/>
    </source>
</evidence>
<dbReference type="InterPro" id="IPR036322">
    <property type="entry name" value="WD40_repeat_dom_sf"/>
</dbReference>
<keyword evidence="2" id="KW-0677">Repeat</keyword>
<dbReference type="SMART" id="SM00320">
    <property type="entry name" value="WD40"/>
    <property type="match status" value="3"/>
</dbReference>
<keyword evidence="1 3" id="KW-0853">WD repeat</keyword>
<dbReference type="PANTHER" id="PTHR19878:SF7">
    <property type="entry name" value="PROTEIN ATG16L2"/>
    <property type="match status" value="1"/>
</dbReference>
<dbReference type="Gene3D" id="2.130.10.10">
    <property type="entry name" value="YVTN repeat-like/Quinoprotein amine dehydrogenase"/>
    <property type="match status" value="1"/>
</dbReference>
<accession>A0AAW0ML33</accession>
<dbReference type="GO" id="GO:0000045">
    <property type="term" value="P:autophagosome assembly"/>
    <property type="evidence" value="ECO:0007669"/>
    <property type="project" value="InterPro"/>
</dbReference>
<feature type="repeat" description="WD" evidence="3">
    <location>
        <begin position="155"/>
        <end position="194"/>
    </location>
</feature>